<name>A0A9P8M2B4_9HYPO</name>
<dbReference type="AlphaFoldDB" id="A0A9P8M2B4"/>
<evidence type="ECO:0000313" key="2">
    <source>
        <dbReference type="EMBL" id="KAH0592266.1"/>
    </source>
</evidence>
<dbReference type="EMBL" id="JACEFI010000034">
    <property type="protein sequence ID" value="KAH0592266.1"/>
    <property type="molecule type" value="Genomic_DNA"/>
</dbReference>
<protein>
    <submittedName>
        <fullName evidence="2">Uncharacterized protein</fullName>
    </submittedName>
</protein>
<feature type="region of interest" description="Disordered" evidence="1">
    <location>
        <begin position="31"/>
        <end position="54"/>
    </location>
</feature>
<proteinExistence type="predicted"/>
<accession>A0A9P8M2B4</accession>
<gene>
    <name evidence="2" type="ORF">MHUMG1_10012</name>
</gene>
<evidence type="ECO:0000313" key="3">
    <source>
        <dbReference type="Proteomes" id="UP000764110"/>
    </source>
</evidence>
<evidence type="ECO:0000256" key="1">
    <source>
        <dbReference type="SAM" id="MobiDB-lite"/>
    </source>
</evidence>
<dbReference type="Proteomes" id="UP000764110">
    <property type="component" value="Unassembled WGS sequence"/>
</dbReference>
<reference evidence="2 3" key="1">
    <citation type="submission" date="2020-07" db="EMBL/GenBank/DDBJ databases">
        <title>Metarhizium humberi genome.</title>
        <authorList>
            <person name="Lysoe E."/>
        </authorList>
    </citation>
    <scope>NUCLEOTIDE SEQUENCE [LARGE SCALE GENOMIC DNA]</scope>
    <source>
        <strain evidence="2 3">ESALQ1638</strain>
    </source>
</reference>
<sequence>MFHPPADSGSSHCRFRPGSRHGIPAGAWQFHGLVSSTSPPNPAPANRPDSPGKLDMCPMRRQLLLAIDRTPCHDSWTDKVSALSRLYHGPAMDNSGGPQLHPVWPGPTTDRLCRINALREHAPDSRTKQQPDMGASRCLFGPIESISDFTRNIETATTCARAIWAVAAPVPPVFACSAQGPLRHPAPTPD</sequence>
<comment type="caution">
    <text evidence="2">The sequence shown here is derived from an EMBL/GenBank/DDBJ whole genome shotgun (WGS) entry which is preliminary data.</text>
</comment>
<organism evidence="2 3">
    <name type="scientific">Metarhizium humberi</name>
    <dbReference type="NCBI Taxonomy" id="2596975"/>
    <lineage>
        <taxon>Eukaryota</taxon>
        <taxon>Fungi</taxon>
        <taxon>Dikarya</taxon>
        <taxon>Ascomycota</taxon>
        <taxon>Pezizomycotina</taxon>
        <taxon>Sordariomycetes</taxon>
        <taxon>Hypocreomycetidae</taxon>
        <taxon>Hypocreales</taxon>
        <taxon>Clavicipitaceae</taxon>
        <taxon>Metarhizium</taxon>
    </lineage>
</organism>
<keyword evidence="3" id="KW-1185">Reference proteome</keyword>